<evidence type="ECO:0000256" key="8">
    <source>
        <dbReference type="ARBA" id="ARBA00023170"/>
    </source>
</evidence>
<dbReference type="InterPro" id="IPR012910">
    <property type="entry name" value="Plug_dom"/>
</dbReference>
<dbReference type="AlphaFoldDB" id="A0A841EK68"/>
<name>A0A841EK68_9BACT</name>
<reference evidence="14 15" key="1">
    <citation type="submission" date="2020-08" db="EMBL/GenBank/DDBJ databases">
        <title>Functional genomics of gut bacteria from endangered species of beetles.</title>
        <authorList>
            <person name="Carlos-Shanley C."/>
        </authorList>
    </citation>
    <scope>NUCLEOTIDE SEQUENCE [LARGE SCALE GENOMIC DNA]</scope>
    <source>
        <strain evidence="14 15">S00070</strain>
    </source>
</reference>
<dbReference type="Gene3D" id="2.60.40.1120">
    <property type="entry name" value="Carboxypeptidase-like, regulatory domain"/>
    <property type="match status" value="1"/>
</dbReference>
<keyword evidence="3 10" id="KW-1134">Transmembrane beta strand</keyword>
<dbReference type="Pfam" id="PF07715">
    <property type="entry name" value="Plug"/>
    <property type="match status" value="1"/>
</dbReference>
<dbReference type="Pfam" id="PF13715">
    <property type="entry name" value="CarbopepD_reg_2"/>
    <property type="match status" value="1"/>
</dbReference>
<keyword evidence="15" id="KW-1185">Reference proteome</keyword>
<dbReference type="Proteomes" id="UP000524404">
    <property type="component" value="Unassembled WGS sequence"/>
</dbReference>
<evidence type="ECO:0000256" key="2">
    <source>
        <dbReference type="ARBA" id="ARBA00022448"/>
    </source>
</evidence>
<keyword evidence="2 10" id="KW-0813">Transport</keyword>
<evidence type="ECO:0000256" key="4">
    <source>
        <dbReference type="ARBA" id="ARBA00022692"/>
    </source>
</evidence>
<dbReference type="GO" id="GO:0015344">
    <property type="term" value="F:siderophore uptake transmembrane transporter activity"/>
    <property type="evidence" value="ECO:0007669"/>
    <property type="project" value="TreeGrafter"/>
</dbReference>
<dbReference type="GO" id="GO:0009279">
    <property type="term" value="C:cell outer membrane"/>
    <property type="evidence" value="ECO:0007669"/>
    <property type="project" value="UniProtKB-SubCell"/>
</dbReference>
<evidence type="ECO:0000256" key="7">
    <source>
        <dbReference type="ARBA" id="ARBA00023136"/>
    </source>
</evidence>
<sequence length="781" mass="87908">MKQILLFTFFIIIANTSIAQKITISGYVREQGSKESLANVAVAIPNLKIGTQTNNYGFYSLTISNTETLELVFSMLGYQSEKRNVRANNSQQIDIELKVKSTDLKEVIVNAERQNFVSESEQMSVVSVPIKQIKDIPALLGEKDVLKVLQLMPGVQKGREGSAGLYVRGGGPDQNLLILDDAVVYNANHLFGFFSVFNGDALKSVEMTKGGFPARFGGRLSSVIEMQMKEGNKEKIHGEAGIGLLSSRVTLEGPLKKNVSSFLFSARRSYADAVLKPIAGGDFPTMYFYDLNMKVNYDFGQKNKLYLSGYFGRDVFDFQENSKVRDSQESNGFNWGNATTTLRWNHLFNQKLFSNTSLIFTNYNFKVYNEETTDKGFYSLAYSSGIRDFTLKSDLDFLPSSQHAIRTGILLTAHRFTPSALILVDARTDTSGIKKNATDALETALYAEDVWHVNEKITVNAGLRLSNFNVNSKKYFNLEPRFSGAYRLPNHLAIKASYARMNQYIHLLSNSGLGLPTDLWVSATDKIPPQTSQQIAIGIAKDFPDKNLSLTVETYYKKMDNIIGYKEGASFLLLEFGPDAQKTSEVDWQENVTSGKGKAYGMEIMLQRKVGRLKGWFGYTLSWIKHQFAEINDGKEFAPRYDRRHDLSIVSTYQLKPKITLSATWVYGTGNRLTIPLASSRLVGHTNVDNSVNTQVSYYGERNSFQAAAYHRLDLGVQFHKQKKRGERTWEVSIYNAYNRVNPFYYDSGQVYNASSGNNENKLYRKGLFPVVPSVSYSFKF</sequence>
<protein>
    <submittedName>
        <fullName evidence="14">Outer membrane receptor for ferrienterochelin and colicin</fullName>
    </submittedName>
</protein>
<gene>
    <name evidence="14" type="ORF">HNP25_001992</name>
</gene>
<evidence type="ECO:0000256" key="9">
    <source>
        <dbReference type="ARBA" id="ARBA00023237"/>
    </source>
</evidence>
<evidence type="ECO:0000256" key="5">
    <source>
        <dbReference type="ARBA" id="ARBA00022729"/>
    </source>
</evidence>
<comment type="similarity">
    <text evidence="10 11">Belongs to the TonB-dependent receptor family.</text>
</comment>
<dbReference type="Gene3D" id="2.40.170.20">
    <property type="entry name" value="TonB-dependent receptor, beta-barrel domain"/>
    <property type="match status" value="1"/>
</dbReference>
<keyword evidence="6 11" id="KW-0798">TonB box</keyword>
<evidence type="ECO:0000256" key="3">
    <source>
        <dbReference type="ARBA" id="ARBA00022452"/>
    </source>
</evidence>
<dbReference type="InterPro" id="IPR000531">
    <property type="entry name" value="Beta-barrel_TonB"/>
</dbReference>
<comment type="subcellular location">
    <subcellularLocation>
        <location evidence="1 10">Cell outer membrane</location>
        <topology evidence="1 10">Multi-pass membrane protein</topology>
    </subcellularLocation>
</comment>
<evidence type="ECO:0000259" key="12">
    <source>
        <dbReference type="Pfam" id="PF00593"/>
    </source>
</evidence>
<evidence type="ECO:0000256" key="11">
    <source>
        <dbReference type="RuleBase" id="RU003357"/>
    </source>
</evidence>
<dbReference type="InterPro" id="IPR036942">
    <property type="entry name" value="Beta-barrel_TonB_sf"/>
</dbReference>
<dbReference type="InterPro" id="IPR008969">
    <property type="entry name" value="CarboxyPept-like_regulatory"/>
</dbReference>
<keyword evidence="9 10" id="KW-0998">Cell outer membrane</keyword>
<evidence type="ECO:0000259" key="13">
    <source>
        <dbReference type="Pfam" id="PF07715"/>
    </source>
</evidence>
<feature type="domain" description="TonB-dependent receptor plug" evidence="13">
    <location>
        <begin position="124"/>
        <end position="219"/>
    </location>
</feature>
<dbReference type="InterPro" id="IPR037066">
    <property type="entry name" value="Plug_dom_sf"/>
</dbReference>
<evidence type="ECO:0000256" key="6">
    <source>
        <dbReference type="ARBA" id="ARBA00023077"/>
    </source>
</evidence>
<dbReference type="PANTHER" id="PTHR30069:SF29">
    <property type="entry name" value="HEMOGLOBIN AND HEMOGLOBIN-HAPTOGLOBIN-BINDING PROTEIN 1-RELATED"/>
    <property type="match status" value="1"/>
</dbReference>
<evidence type="ECO:0000313" key="14">
    <source>
        <dbReference type="EMBL" id="MBB6003336.1"/>
    </source>
</evidence>
<dbReference type="EMBL" id="JACHKT010000012">
    <property type="protein sequence ID" value="MBB6003336.1"/>
    <property type="molecule type" value="Genomic_DNA"/>
</dbReference>
<evidence type="ECO:0000256" key="10">
    <source>
        <dbReference type="PROSITE-ProRule" id="PRU01360"/>
    </source>
</evidence>
<dbReference type="SUPFAM" id="SSF49464">
    <property type="entry name" value="Carboxypeptidase regulatory domain-like"/>
    <property type="match status" value="1"/>
</dbReference>
<dbReference type="Pfam" id="PF00593">
    <property type="entry name" value="TonB_dep_Rec_b-barrel"/>
    <property type="match status" value="1"/>
</dbReference>
<dbReference type="PROSITE" id="PS52016">
    <property type="entry name" value="TONB_DEPENDENT_REC_3"/>
    <property type="match status" value="1"/>
</dbReference>
<keyword evidence="4 10" id="KW-0812">Transmembrane</keyword>
<evidence type="ECO:0000313" key="15">
    <source>
        <dbReference type="Proteomes" id="UP000524404"/>
    </source>
</evidence>
<dbReference type="SUPFAM" id="SSF56935">
    <property type="entry name" value="Porins"/>
    <property type="match status" value="1"/>
</dbReference>
<keyword evidence="8 14" id="KW-0675">Receptor</keyword>
<proteinExistence type="inferred from homology"/>
<keyword evidence="5" id="KW-0732">Signal</keyword>
<dbReference type="RefSeq" id="WP_184133755.1">
    <property type="nucleotide sequence ID" value="NZ_JACHKT010000012.1"/>
</dbReference>
<feature type="domain" description="TonB-dependent receptor-like beta-barrel" evidence="12">
    <location>
        <begin position="298"/>
        <end position="738"/>
    </location>
</feature>
<accession>A0A841EK68</accession>
<comment type="caution">
    <text evidence="14">The sequence shown here is derived from an EMBL/GenBank/DDBJ whole genome shotgun (WGS) entry which is preliminary data.</text>
</comment>
<dbReference type="PANTHER" id="PTHR30069">
    <property type="entry name" value="TONB-DEPENDENT OUTER MEMBRANE RECEPTOR"/>
    <property type="match status" value="1"/>
</dbReference>
<dbReference type="Gene3D" id="2.170.130.10">
    <property type="entry name" value="TonB-dependent receptor, plug domain"/>
    <property type="match status" value="1"/>
</dbReference>
<keyword evidence="7 10" id="KW-0472">Membrane</keyword>
<dbReference type="InterPro" id="IPR039426">
    <property type="entry name" value="TonB-dep_rcpt-like"/>
</dbReference>
<dbReference type="GO" id="GO:0044718">
    <property type="term" value="P:siderophore transmembrane transport"/>
    <property type="evidence" value="ECO:0007669"/>
    <property type="project" value="TreeGrafter"/>
</dbReference>
<evidence type="ECO:0000256" key="1">
    <source>
        <dbReference type="ARBA" id="ARBA00004571"/>
    </source>
</evidence>
<organism evidence="14 15">
    <name type="scientific">Arcicella rosea</name>
    <dbReference type="NCBI Taxonomy" id="502909"/>
    <lineage>
        <taxon>Bacteria</taxon>
        <taxon>Pseudomonadati</taxon>
        <taxon>Bacteroidota</taxon>
        <taxon>Cytophagia</taxon>
        <taxon>Cytophagales</taxon>
        <taxon>Flectobacillaceae</taxon>
        <taxon>Arcicella</taxon>
    </lineage>
</organism>